<sequence>MDGTSTDTVTPGVAQRPAGTNTLSSTIEEAIGRALDTRLNALVARLAPIPSQKDANSSVLAAKVDLMLGKLNAIDSRITAVEANLASMNSPVTQTNPMDVYSQGVQQATAEVMQEQVADLTAAVEKLMALNEKTEAVLADSIDNLVWFLDQASKRQPPATTNDTLPSPVDSEVDLKMDRIGDAIQAMNARMESVEKMSTTIIPEMVSKGLAQISIKQRELDDEVRSSLTGLSALGAGSQDAELLSKLHDLESKIETMPQMYIDTVALSFQKQTTSLLSVMDDIVKEQTEAITQTKAAVSSKRTSAVRSAITAVPAIPDMGIASRLSKLTSLALNRKSNPPGEKPPAKQGSRLSSEVLSGDETDADAVVVEEQHTNAVGEESWKEQSTR</sequence>
<reference evidence="2 3" key="1">
    <citation type="journal article" date="2019" name="Sci. Rep.">
        <title>Comparative genomics of chytrid fungi reveal insights into the obligate biotrophic and pathogenic lifestyle of Synchytrium endobioticum.</title>
        <authorList>
            <person name="van de Vossenberg B.T.L.H."/>
            <person name="Warris S."/>
            <person name="Nguyen H.D.T."/>
            <person name="van Gent-Pelzer M.P.E."/>
            <person name="Joly D.L."/>
            <person name="van de Geest H.C."/>
            <person name="Bonants P.J.M."/>
            <person name="Smith D.S."/>
            <person name="Levesque C.A."/>
            <person name="van der Lee T.A.J."/>
        </authorList>
    </citation>
    <scope>NUCLEOTIDE SEQUENCE [LARGE SCALE GENOMIC DNA]</scope>
    <source>
        <strain evidence="2 3">CBS 675.73</strain>
    </source>
</reference>
<evidence type="ECO:0000313" key="2">
    <source>
        <dbReference type="EMBL" id="TPX75744.1"/>
    </source>
</evidence>
<evidence type="ECO:0000313" key="3">
    <source>
        <dbReference type="Proteomes" id="UP000320333"/>
    </source>
</evidence>
<name>A0A507FHH6_9FUNG</name>
<comment type="caution">
    <text evidence="2">The sequence shown here is derived from an EMBL/GenBank/DDBJ whole genome shotgun (WGS) entry which is preliminary data.</text>
</comment>
<feature type="region of interest" description="Disordered" evidence="1">
    <location>
        <begin position="1"/>
        <end position="21"/>
    </location>
</feature>
<organism evidence="2 3">
    <name type="scientific">Chytriomyces confervae</name>
    <dbReference type="NCBI Taxonomy" id="246404"/>
    <lineage>
        <taxon>Eukaryota</taxon>
        <taxon>Fungi</taxon>
        <taxon>Fungi incertae sedis</taxon>
        <taxon>Chytridiomycota</taxon>
        <taxon>Chytridiomycota incertae sedis</taxon>
        <taxon>Chytridiomycetes</taxon>
        <taxon>Chytridiales</taxon>
        <taxon>Chytriomycetaceae</taxon>
        <taxon>Chytriomyces</taxon>
    </lineage>
</organism>
<evidence type="ECO:0000256" key="1">
    <source>
        <dbReference type="SAM" id="MobiDB-lite"/>
    </source>
</evidence>
<proteinExistence type="predicted"/>
<gene>
    <name evidence="2" type="ORF">CcCBS67573_g02996</name>
</gene>
<dbReference type="EMBL" id="QEAP01000070">
    <property type="protein sequence ID" value="TPX75744.1"/>
    <property type="molecule type" value="Genomic_DNA"/>
</dbReference>
<accession>A0A507FHH6</accession>
<keyword evidence="3" id="KW-1185">Reference proteome</keyword>
<dbReference type="AlphaFoldDB" id="A0A507FHH6"/>
<dbReference type="OrthoDB" id="2115563at2759"/>
<protein>
    <submittedName>
        <fullName evidence="2">Uncharacterized protein</fullName>
    </submittedName>
</protein>
<dbReference type="Proteomes" id="UP000320333">
    <property type="component" value="Unassembled WGS sequence"/>
</dbReference>
<feature type="region of interest" description="Disordered" evidence="1">
    <location>
        <begin position="334"/>
        <end position="367"/>
    </location>
</feature>